<gene>
    <name evidence="1" type="ORF">RN001_012827</name>
</gene>
<protein>
    <recommendedName>
        <fullName evidence="3">DUF4371 domain-containing protein</fullName>
    </recommendedName>
</protein>
<keyword evidence="2" id="KW-1185">Reference proteome</keyword>
<comment type="caution">
    <text evidence="1">The sequence shown here is derived from an EMBL/GenBank/DDBJ whole genome shotgun (WGS) entry which is preliminary data.</text>
</comment>
<name>A0AAN7SPN4_9COLE</name>
<proteinExistence type="predicted"/>
<dbReference type="PANTHER" id="PTHR45749">
    <property type="match status" value="1"/>
</dbReference>
<dbReference type="Proteomes" id="UP001353858">
    <property type="component" value="Unassembled WGS sequence"/>
</dbReference>
<accession>A0AAN7SPN4</accession>
<sequence>MEKKRKADDTGTAGTVLSFFKRKETGSVLQSVKAVENENDHCSIKDKQFVAKFLSSEASGHSDGGPLNINDNEDFIAYEGNFRALLRLRLDSEDQDLKKHLLKAGKNATYISSVSQNEIISSCNDMLLSKIVAKVNKAKCFSILADETTHIPYFLQFVPIFDMSSKGISEVIIGKLREFGIDTDNLYGQGYDCASAMSGAFSGVRALVRKKVPNALYVHCSSHSLSLALSDSC</sequence>
<dbReference type="AlphaFoldDB" id="A0AAN7SPN4"/>
<dbReference type="EMBL" id="JARPUR010000005">
    <property type="protein sequence ID" value="KAK4876405.1"/>
    <property type="molecule type" value="Genomic_DNA"/>
</dbReference>
<evidence type="ECO:0000313" key="1">
    <source>
        <dbReference type="EMBL" id="KAK4876405.1"/>
    </source>
</evidence>
<organism evidence="1 2">
    <name type="scientific">Aquatica leii</name>
    <dbReference type="NCBI Taxonomy" id="1421715"/>
    <lineage>
        <taxon>Eukaryota</taxon>
        <taxon>Metazoa</taxon>
        <taxon>Ecdysozoa</taxon>
        <taxon>Arthropoda</taxon>
        <taxon>Hexapoda</taxon>
        <taxon>Insecta</taxon>
        <taxon>Pterygota</taxon>
        <taxon>Neoptera</taxon>
        <taxon>Endopterygota</taxon>
        <taxon>Coleoptera</taxon>
        <taxon>Polyphaga</taxon>
        <taxon>Elateriformia</taxon>
        <taxon>Elateroidea</taxon>
        <taxon>Lampyridae</taxon>
        <taxon>Luciolinae</taxon>
        <taxon>Aquatica</taxon>
    </lineage>
</organism>
<evidence type="ECO:0000313" key="2">
    <source>
        <dbReference type="Proteomes" id="UP001353858"/>
    </source>
</evidence>
<dbReference type="PANTHER" id="PTHR45749:SF21">
    <property type="entry name" value="DUF4371 DOMAIN-CONTAINING PROTEIN"/>
    <property type="match status" value="1"/>
</dbReference>
<reference evidence="2" key="1">
    <citation type="submission" date="2023-01" db="EMBL/GenBank/DDBJ databases">
        <title>Key to firefly adult light organ development and bioluminescence: homeobox transcription factors regulate luciferase expression and transportation to peroxisome.</title>
        <authorList>
            <person name="Fu X."/>
        </authorList>
    </citation>
    <scope>NUCLEOTIDE SEQUENCE [LARGE SCALE GENOMIC DNA]</scope>
</reference>
<evidence type="ECO:0008006" key="3">
    <source>
        <dbReference type="Google" id="ProtNLM"/>
    </source>
</evidence>